<sequence length="877" mass="94397">MRTGSEPGTAETYMMCGVGSIPNMAIVPPPVGIELMGNQLPPEYIFDQGLSYSAADSYGYLCTGYESPGEWGDHHSIFGLDGHDLHYMGLQAENVPYVYYTPGYGYAQPPFNQCTPYVPSAVTGLDGPYVGAQQYLNIPSYRPPISSPAYIPVIVQPSPDFMPNNSIDPAFLGAGAIATRPVNAGVKNTPPQASVSAAASSRLAASMTPFVMSDESHPSHKNQAAAKPFEGSRINILPSNQSALQEAMMHGSGTHGHQGVGPDLMQSTYQFSHGRVPSIQNYVKVAAPSNSGLTNRGSNVLGLTGWDEQRRGPQFQGVANDAGRNPDVLAEQNKGPRTNRPKDQLSFSVLESSESIQKSASDAQGGCIIIDPDHYNKDDFPVDYPDARFFVIKSYSEDDVHKSIKYNVWSSTHNGNRRLDGASEDAQSKSVGKPRKCPVFLFFSVNASGQFCGLAEMVGPVDFDKDMNFWQQDKWSGSFPVKWHIIKDVPNASLRHIILENNENKPVTNSRDTQEIPYSAGIDMLKIFKTSLLRTSILDDFMFYEERQKKMLEDKFRHLGSSYNTYVPAFVSVSGPANKAEQPSGEDGNQPSGTGKIAQAVGHQTISESEESSKYKEKLQDGTNSRPSKVVGEHSGVAVGQSQESDGKQSSVAISLSTNADGKYLTDTKDPPPIANGVQPNKVVRPPNADTKSRPANHPPKSDGKESSLVTNQLPKAEIEPPSLEVPPQADGKQSKWKISQPPKSDGNPARAKDVNGVGKGGPGGEQFKEKTQHASESSADKDIERGLATDHKGTTIVVTIAGVPSLGPKLRAAKSPGTMEPEVISPHFVKVGSVPIKVKDLGESSMVMNVGTLPTESKGPKPSKKGTSADSQQPKK</sequence>
<dbReference type="InterPro" id="IPR045168">
    <property type="entry name" value="YTH_prot"/>
</dbReference>
<dbReference type="GO" id="GO:0005737">
    <property type="term" value="C:cytoplasm"/>
    <property type="evidence" value="ECO:0007669"/>
    <property type="project" value="TreeGrafter"/>
</dbReference>
<dbReference type="PROSITE" id="PS50882">
    <property type="entry name" value="YTH"/>
    <property type="match status" value="1"/>
</dbReference>
<feature type="region of interest" description="Disordered" evidence="1">
    <location>
        <begin position="851"/>
        <end position="877"/>
    </location>
</feature>
<dbReference type="PANTHER" id="PTHR12357">
    <property type="entry name" value="YTH YT521-B HOMOLOGY DOMAIN-CONTAINING"/>
    <property type="match status" value="1"/>
</dbReference>
<dbReference type="EMBL" id="CP097502">
    <property type="protein sequence ID" value="URD73422.1"/>
    <property type="molecule type" value="Genomic_DNA"/>
</dbReference>
<feature type="domain" description="YTH" evidence="2">
    <location>
        <begin position="387"/>
        <end position="528"/>
    </location>
</feature>
<keyword evidence="4" id="KW-1185">Reference proteome</keyword>
<dbReference type="Gene3D" id="3.10.590.10">
    <property type="entry name" value="ph1033 like domains"/>
    <property type="match status" value="1"/>
</dbReference>
<dbReference type="InterPro" id="IPR007275">
    <property type="entry name" value="YTH_domain"/>
</dbReference>
<dbReference type="CDD" id="cd21134">
    <property type="entry name" value="YTH"/>
    <property type="match status" value="1"/>
</dbReference>
<accession>A0A9E7J9X2</accession>
<feature type="region of interest" description="Disordered" evidence="1">
    <location>
        <begin position="311"/>
        <end position="342"/>
    </location>
</feature>
<organism evidence="3 4">
    <name type="scientific">Musa troglodytarum</name>
    <name type="common">fe'i banana</name>
    <dbReference type="NCBI Taxonomy" id="320322"/>
    <lineage>
        <taxon>Eukaryota</taxon>
        <taxon>Viridiplantae</taxon>
        <taxon>Streptophyta</taxon>
        <taxon>Embryophyta</taxon>
        <taxon>Tracheophyta</taxon>
        <taxon>Spermatophyta</taxon>
        <taxon>Magnoliopsida</taxon>
        <taxon>Liliopsida</taxon>
        <taxon>Zingiberales</taxon>
        <taxon>Musaceae</taxon>
        <taxon>Musa</taxon>
    </lineage>
</organism>
<evidence type="ECO:0000313" key="4">
    <source>
        <dbReference type="Proteomes" id="UP001055439"/>
    </source>
</evidence>
<proteinExistence type="predicted"/>
<name>A0A9E7J9X2_9LILI</name>
<dbReference type="GO" id="GO:0061157">
    <property type="term" value="P:mRNA destabilization"/>
    <property type="evidence" value="ECO:0007669"/>
    <property type="project" value="TreeGrafter"/>
</dbReference>
<evidence type="ECO:0000313" key="3">
    <source>
        <dbReference type="EMBL" id="URD73423.1"/>
    </source>
</evidence>
<protein>
    <submittedName>
        <fullName evidence="3">YT521-B-like domain</fullName>
    </submittedName>
</protein>
<dbReference type="AlphaFoldDB" id="A0A9E7J9X2"/>
<feature type="region of interest" description="Disordered" evidence="1">
    <location>
        <begin position="577"/>
        <end position="789"/>
    </location>
</feature>
<dbReference type="GO" id="GO:0003729">
    <property type="term" value="F:mRNA binding"/>
    <property type="evidence" value="ECO:0007669"/>
    <property type="project" value="TreeGrafter"/>
</dbReference>
<feature type="compositionally biased region" description="Polar residues" evidence="1">
    <location>
        <begin position="640"/>
        <end position="660"/>
    </location>
</feature>
<gene>
    <name evidence="3" type="ORF">MUK42_09506</name>
</gene>
<dbReference type="OrthoDB" id="306690at2759"/>
<dbReference type="PANTHER" id="PTHR12357:SF92">
    <property type="entry name" value="YTH DOMAIN-CONTAINING FAMILY PROTEIN"/>
    <property type="match status" value="1"/>
</dbReference>
<feature type="compositionally biased region" description="Basic and acidic residues" evidence="1">
    <location>
        <begin position="767"/>
        <end position="789"/>
    </location>
</feature>
<dbReference type="Proteomes" id="UP001055439">
    <property type="component" value="Chromosome 1"/>
</dbReference>
<evidence type="ECO:0000256" key="1">
    <source>
        <dbReference type="SAM" id="MobiDB-lite"/>
    </source>
</evidence>
<reference evidence="3" key="1">
    <citation type="submission" date="2022-05" db="EMBL/GenBank/DDBJ databases">
        <title>The Musa troglodytarum L. genome provides insights into the mechanism of non-climacteric behaviour and enrichment of carotenoids.</title>
        <authorList>
            <person name="Wang J."/>
        </authorList>
    </citation>
    <scope>NUCLEOTIDE SEQUENCE</scope>
    <source>
        <tissue evidence="3">Leaf</tissue>
    </source>
</reference>
<feature type="compositionally biased region" description="Basic and acidic residues" evidence="1">
    <location>
        <begin position="611"/>
        <end position="620"/>
    </location>
</feature>
<dbReference type="Pfam" id="PF04146">
    <property type="entry name" value="YTH"/>
    <property type="match status" value="1"/>
</dbReference>
<dbReference type="EMBL" id="CP097502">
    <property type="protein sequence ID" value="URD73423.1"/>
    <property type="molecule type" value="Genomic_DNA"/>
</dbReference>
<evidence type="ECO:0000259" key="2">
    <source>
        <dbReference type="PROSITE" id="PS50882"/>
    </source>
</evidence>